<name>A0ABS8RHY9_DATST</name>
<keyword evidence="2" id="KW-1185">Reference proteome</keyword>
<organism evidence="1 2">
    <name type="scientific">Datura stramonium</name>
    <name type="common">Jimsonweed</name>
    <name type="synonym">Common thornapple</name>
    <dbReference type="NCBI Taxonomy" id="4076"/>
    <lineage>
        <taxon>Eukaryota</taxon>
        <taxon>Viridiplantae</taxon>
        <taxon>Streptophyta</taxon>
        <taxon>Embryophyta</taxon>
        <taxon>Tracheophyta</taxon>
        <taxon>Spermatophyta</taxon>
        <taxon>Magnoliopsida</taxon>
        <taxon>eudicotyledons</taxon>
        <taxon>Gunneridae</taxon>
        <taxon>Pentapetalae</taxon>
        <taxon>asterids</taxon>
        <taxon>lamiids</taxon>
        <taxon>Solanales</taxon>
        <taxon>Solanaceae</taxon>
        <taxon>Solanoideae</taxon>
        <taxon>Datureae</taxon>
        <taxon>Datura</taxon>
    </lineage>
</organism>
<reference evidence="1 2" key="1">
    <citation type="journal article" date="2021" name="BMC Genomics">
        <title>Datura genome reveals duplications of psychoactive alkaloid biosynthetic genes and high mutation rate following tissue culture.</title>
        <authorList>
            <person name="Rajewski A."/>
            <person name="Carter-House D."/>
            <person name="Stajich J."/>
            <person name="Litt A."/>
        </authorList>
    </citation>
    <scope>NUCLEOTIDE SEQUENCE [LARGE SCALE GENOMIC DNA]</scope>
    <source>
        <strain evidence="1">AR-01</strain>
    </source>
</reference>
<proteinExistence type="predicted"/>
<dbReference type="EMBL" id="JACEIK010000007">
    <property type="protein sequence ID" value="MCD7446220.1"/>
    <property type="molecule type" value="Genomic_DNA"/>
</dbReference>
<evidence type="ECO:0000313" key="1">
    <source>
        <dbReference type="EMBL" id="MCD7446220.1"/>
    </source>
</evidence>
<accession>A0ABS8RHY9</accession>
<protein>
    <recommendedName>
        <fullName evidence="3">RNase H type-1 domain-containing protein</fullName>
    </recommendedName>
</protein>
<gene>
    <name evidence="1" type="ORF">HAX54_045277</name>
</gene>
<comment type="caution">
    <text evidence="1">The sequence shown here is derived from an EMBL/GenBank/DDBJ whole genome shotgun (WGS) entry which is preliminary data.</text>
</comment>
<dbReference type="Proteomes" id="UP000823775">
    <property type="component" value="Unassembled WGS sequence"/>
</dbReference>
<sequence>MVEETNKNPALKSATQAIRAFICWELWKARCALRYGNKRTTVTTICNEVLFHLKVYFTRNNFHNIKEIIIYSNGYRITHTFGEGNELTDSLETELFYNAQALPREARGPYRMDKDSNAYLQDKAKKKLLHLYIGIDKTIIISTPE</sequence>
<evidence type="ECO:0000313" key="2">
    <source>
        <dbReference type="Proteomes" id="UP000823775"/>
    </source>
</evidence>
<evidence type="ECO:0008006" key="3">
    <source>
        <dbReference type="Google" id="ProtNLM"/>
    </source>
</evidence>